<dbReference type="Proteomes" id="UP000785679">
    <property type="component" value="Unassembled WGS sequence"/>
</dbReference>
<gene>
    <name evidence="2" type="ORF">FGO68_gene3945</name>
</gene>
<dbReference type="AlphaFoldDB" id="A0A8J8T459"/>
<organism evidence="2 3">
    <name type="scientific">Halteria grandinella</name>
    <dbReference type="NCBI Taxonomy" id="5974"/>
    <lineage>
        <taxon>Eukaryota</taxon>
        <taxon>Sar</taxon>
        <taxon>Alveolata</taxon>
        <taxon>Ciliophora</taxon>
        <taxon>Intramacronucleata</taxon>
        <taxon>Spirotrichea</taxon>
        <taxon>Stichotrichia</taxon>
        <taxon>Sporadotrichida</taxon>
        <taxon>Halteriidae</taxon>
        <taxon>Halteria</taxon>
    </lineage>
</organism>
<reference evidence="2" key="1">
    <citation type="submission" date="2019-06" db="EMBL/GenBank/DDBJ databases">
        <authorList>
            <person name="Zheng W."/>
        </authorList>
    </citation>
    <scope>NUCLEOTIDE SEQUENCE</scope>
    <source>
        <strain evidence="2">QDHG01</strain>
    </source>
</reference>
<proteinExistence type="predicted"/>
<evidence type="ECO:0000313" key="2">
    <source>
        <dbReference type="EMBL" id="TNV80886.1"/>
    </source>
</evidence>
<sequence length="336" mass="38674">MFFEAADAFKLGVTSDQLPKPSLENKKTQSSNQLINISISNLDLPKQQTKSVDKVEIDMQLSIIDNLAKPASHNNSMSRGDSPMERLEVAARESRSKFNTDLRVNKKLSLKSVNKAQFENRAIDSESTPQQKPSSNNRKRVVSQTEQISPKSQVENELLIEEDQVTKLKKIRRKVRDRAKVKQVIEKSLSSVKQSCNAYIQKLPSDFSLSTINKPAQTIMNPHYLSVDKFMLEQHLQLKQALKVSSSLTRILQQDTILALPPEHIVPFYHSDRQYSDMKYEVQMQIVREKKDELKDVRVQRLQEGFNGKKVRRKVRESLRNTQSAKKFQVLPLSEW</sequence>
<dbReference type="EMBL" id="RRYP01006896">
    <property type="protein sequence ID" value="TNV80886.1"/>
    <property type="molecule type" value="Genomic_DNA"/>
</dbReference>
<keyword evidence="3" id="KW-1185">Reference proteome</keyword>
<feature type="region of interest" description="Disordered" evidence="1">
    <location>
        <begin position="120"/>
        <end position="149"/>
    </location>
</feature>
<comment type="caution">
    <text evidence="2">The sequence shown here is derived from an EMBL/GenBank/DDBJ whole genome shotgun (WGS) entry which is preliminary data.</text>
</comment>
<name>A0A8J8T459_HALGN</name>
<accession>A0A8J8T459</accession>
<feature type="compositionally biased region" description="Polar residues" evidence="1">
    <location>
        <begin position="125"/>
        <end position="149"/>
    </location>
</feature>
<protein>
    <submittedName>
        <fullName evidence="2">Uncharacterized protein</fullName>
    </submittedName>
</protein>
<evidence type="ECO:0000256" key="1">
    <source>
        <dbReference type="SAM" id="MobiDB-lite"/>
    </source>
</evidence>
<evidence type="ECO:0000313" key="3">
    <source>
        <dbReference type="Proteomes" id="UP000785679"/>
    </source>
</evidence>